<keyword evidence="1" id="KW-0472">Membrane</keyword>
<keyword evidence="1" id="KW-1133">Transmembrane helix</keyword>
<gene>
    <name evidence="2" type="ORF">SAMN05421770_103214</name>
</gene>
<proteinExistence type="predicted"/>
<feature type="transmembrane region" description="Helical" evidence="1">
    <location>
        <begin position="12"/>
        <end position="33"/>
    </location>
</feature>
<organism evidence="2 3">
    <name type="scientific">Granulicella rosea</name>
    <dbReference type="NCBI Taxonomy" id="474952"/>
    <lineage>
        <taxon>Bacteria</taxon>
        <taxon>Pseudomonadati</taxon>
        <taxon>Acidobacteriota</taxon>
        <taxon>Terriglobia</taxon>
        <taxon>Terriglobales</taxon>
        <taxon>Acidobacteriaceae</taxon>
        <taxon>Granulicella</taxon>
    </lineage>
</organism>
<keyword evidence="3" id="KW-1185">Reference proteome</keyword>
<dbReference type="AlphaFoldDB" id="A0A239IR26"/>
<evidence type="ECO:0000256" key="1">
    <source>
        <dbReference type="SAM" id="Phobius"/>
    </source>
</evidence>
<keyword evidence="1" id="KW-0812">Transmembrane</keyword>
<evidence type="ECO:0000313" key="3">
    <source>
        <dbReference type="Proteomes" id="UP000198356"/>
    </source>
</evidence>
<evidence type="ECO:0000313" key="2">
    <source>
        <dbReference type="EMBL" id="SNS95523.1"/>
    </source>
</evidence>
<name>A0A239IR26_9BACT</name>
<dbReference type="EMBL" id="FZOU01000003">
    <property type="protein sequence ID" value="SNS95523.1"/>
    <property type="molecule type" value="Genomic_DNA"/>
</dbReference>
<accession>A0A239IR26</accession>
<sequence>MIWLKRFRRWNSTLGPAGVVALYAATFVCAGVLTDLGRYLFFLTGWFNTAQPFHWNGLVGSGVYGTLLGSWQVFDRDRKRLRPSNLQDTQQTTELD</sequence>
<dbReference type="Proteomes" id="UP000198356">
    <property type="component" value="Unassembled WGS sequence"/>
</dbReference>
<protein>
    <submittedName>
        <fullName evidence="2">Uncharacterized protein</fullName>
    </submittedName>
</protein>
<reference evidence="2 3" key="1">
    <citation type="submission" date="2017-06" db="EMBL/GenBank/DDBJ databases">
        <authorList>
            <person name="Kim H.J."/>
            <person name="Triplett B.A."/>
        </authorList>
    </citation>
    <scope>NUCLEOTIDE SEQUENCE [LARGE SCALE GENOMIC DNA]</scope>
    <source>
        <strain evidence="2 3">DSM 18704</strain>
    </source>
</reference>
<feature type="transmembrane region" description="Helical" evidence="1">
    <location>
        <begin position="53"/>
        <end position="74"/>
    </location>
</feature>